<protein>
    <submittedName>
        <fullName evidence="2">Uncharacterized protein</fullName>
    </submittedName>
</protein>
<sequence>MLQNLKAKYRKDEEADGADSDLNERTSIFSEVMRYKKENGGYYHNRLLNMLDTASSYGQAHFTRVLGRSPQEYSVLNKKVRLQL</sequence>
<feature type="region of interest" description="Disordered" evidence="1">
    <location>
        <begin position="1"/>
        <end position="21"/>
    </location>
</feature>
<evidence type="ECO:0000256" key="1">
    <source>
        <dbReference type="SAM" id="MobiDB-lite"/>
    </source>
</evidence>
<keyword evidence="3" id="KW-1185">Reference proteome</keyword>
<feature type="non-terminal residue" evidence="2">
    <location>
        <position position="84"/>
    </location>
</feature>
<dbReference type="EMBL" id="KN832884">
    <property type="protein sequence ID" value="KIM96259.1"/>
    <property type="molecule type" value="Genomic_DNA"/>
</dbReference>
<dbReference type="HOGENOM" id="CLU_2533679_0_0_1"/>
<dbReference type="InParanoid" id="A0A0C3GYL0"/>
<evidence type="ECO:0000313" key="2">
    <source>
        <dbReference type="EMBL" id="KIM96259.1"/>
    </source>
</evidence>
<reference evidence="2 3" key="1">
    <citation type="submission" date="2014-04" db="EMBL/GenBank/DDBJ databases">
        <authorList>
            <consortium name="DOE Joint Genome Institute"/>
            <person name="Kuo A."/>
            <person name="Martino E."/>
            <person name="Perotto S."/>
            <person name="Kohler A."/>
            <person name="Nagy L.G."/>
            <person name="Floudas D."/>
            <person name="Copeland A."/>
            <person name="Barry K.W."/>
            <person name="Cichocki N."/>
            <person name="Veneault-Fourrey C."/>
            <person name="LaButti K."/>
            <person name="Lindquist E.A."/>
            <person name="Lipzen A."/>
            <person name="Lundell T."/>
            <person name="Morin E."/>
            <person name="Murat C."/>
            <person name="Sun H."/>
            <person name="Tunlid A."/>
            <person name="Henrissat B."/>
            <person name="Grigoriev I.V."/>
            <person name="Hibbett D.S."/>
            <person name="Martin F."/>
            <person name="Nordberg H.P."/>
            <person name="Cantor M.N."/>
            <person name="Hua S.X."/>
        </authorList>
    </citation>
    <scope>NUCLEOTIDE SEQUENCE [LARGE SCALE GENOMIC DNA]</scope>
    <source>
        <strain evidence="2 3">Zn</strain>
    </source>
</reference>
<organism evidence="2 3">
    <name type="scientific">Oidiodendron maius (strain Zn)</name>
    <dbReference type="NCBI Taxonomy" id="913774"/>
    <lineage>
        <taxon>Eukaryota</taxon>
        <taxon>Fungi</taxon>
        <taxon>Dikarya</taxon>
        <taxon>Ascomycota</taxon>
        <taxon>Pezizomycotina</taxon>
        <taxon>Leotiomycetes</taxon>
        <taxon>Leotiomycetes incertae sedis</taxon>
        <taxon>Myxotrichaceae</taxon>
        <taxon>Oidiodendron</taxon>
    </lineage>
</organism>
<gene>
    <name evidence="2" type="ORF">OIDMADRAFT_20703</name>
</gene>
<proteinExistence type="predicted"/>
<dbReference type="AlphaFoldDB" id="A0A0C3GYL0"/>
<accession>A0A0C3GYL0</accession>
<dbReference type="Proteomes" id="UP000054321">
    <property type="component" value="Unassembled WGS sequence"/>
</dbReference>
<evidence type="ECO:0000313" key="3">
    <source>
        <dbReference type="Proteomes" id="UP000054321"/>
    </source>
</evidence>
<reference evidence="3" key="2">
    <citation type="submission" date="2015-01" db="EMBL/GenBank/DDBJ databases">
        <title>Evolutionary Origins and Diversification of the Mycorrhizal Mutualists.</title>
        <authorList>
            <consortium name="DOE Joint Genome Institute"/>
            <consortium name="Mycorrhizal Genomics Consortium"/>
            <person name="Kohler A."/>
            <person name="Kuo A."/>
            <person name="Nagy L.G."/>
            <person name="Floudas D."/>
            <person name="Copeland A."/>
            <person name="Barry K.W."/>
            <person name="Cichocki N."/>
            <person name="Veneault-Fourrey C."/>
            <person name="LaButti K."/>
            <person name="Lindquist E.A."/>
            <person name="Lipzen A."/>
            <person name="Lundell T."/>
            <person name="Morin E."/>
            <person name="Murat C."/>
            <person name="Riley R."/>
            <person name="Ohm R."/>
            <person name="Sun H."/>
            <person name="Tunlid A."/>
            <person name="Henrissat B."/>
            <person name="Grigoriev I.V."/>
            <person name="Hibbett D.S."/>
            <person name="Martin F."/>
        </authorList>
    </citation>
    <scope>NUCLEOTIDE SEQUENCE [LARGE SCALE GENOMIC DNA]</scope>
    <source>
        <strain evidence="3">Zn</strain>
    </source>
</reference>
<name>A0A0C3GYL0_OIDMZ</name>